<feature type="transmembrane region" description="Helical" evidence="6">
    <location>
        <begin position="139"/>
        <end position="161"/>
    </location>
</feature>
<protein>
    <submittedName>
        <fullName evidence="7">MFS transporter</fullName>
    </submittedName>
</protein>
<keyword evidence="8" id="KW-1185">Reference proteome</keyword>
<comment type="subcellular location">
    <subcellularLocation>
        <location evidence="1">Cell membrane</location>
        <topology evidence="1">Multi-pass membrane protein</topology>
    </subcellularLocation>
</comment>
<proteinExistence type="predicted"/>
<evidence type="ECO:0000256" key="4">
    <source>
        <dbReference type="ARBA" id="ARBA00022989"/>
    </source>
</evidence>
<evidence type="ECO:0000256" key="6">
    <source>
        <dbReference type="SAM" id="Phobius"/>
    </source>
</evidence>
<dbReference type="GO" id="GO:0005886">
    <property type="term" value="C:plasma membrane"/>
    <property type="evidence" value="ECO:0007669"/>
    <property type="project" value="UniProtKB-SubCell"/>
</dbReference>
<dbReference type="SUPFAM" id="SSF103473">
    <property type="entry name" value="MFS general substrate transporter"/>
    <property type="match status" value="1"/>
</dbReference>
<dbReference type="PANTHER" id="PTHR23513">
    <property type="entry name" value="INTEGRAL MEMBRANE EFFLUX PROTEIN-RELATED"/>
    <property type="match status" value="1"/>
</dbReference>
<evidence type="ECO:0000256" key="1">
    <source>
        <dbReference type="ARBA" id="ARBA00004651"/>
    </source>
</evidence>
<keyword evidence="5 6" id="KW-0472">Membrane</keyword>
<reference evidence="7 8" key="1">
    <citation type="submission" date="2020-04" db="EMBL/GenBank/DDBJ databases">
        <title>Bacillus sp. UniB3 isolated from commercial digestive syrup.</title>
        <authorList>
            <person name="Thorat V."/>
            <person name="Kirdat K."/>
            <person name="Tiwarekar B."/>
            <person name="Yadav A."/>
        </authorList>
    </citation>
    <scope>NUCLEOTIDE SEQUENCE [LARGE SCALE GENOMIC DNA]</scope>
    <source>
        <strain evidence="7 8">UniB3</strain>
    </source>
</reference>
<sequence>MKLNKNFSLLLIGQSFANIGDVLYTVGVISIIYEIKGSATTASFVPFIITTCMFISSIITPLFVGKVPLNRLLAGSQIGKTVFLLLLGLFLPGITESNYYVVFMVIACIAFLDGCANPIRQTLIPYYVKPEKLMKANGITETATQLIQAAMWFVGSMFLLFFSPQQLIWFVGGLFLISSTLLWLLEKVSAQVIGTAGKIEQIKEGWKTLFHTPVLQKLALVECLESLAGTVWIAAVLYVFIQDALKVDQQWWGFINGAFFLGLILGSLYCMKYSSLVGRKLESFLIVGSFLSFLLTILFSLNSIPILALAISFGVGIFTQVKNIPQQTVIQTSVHKEKLSTVYTSLGAISTGIFGLGSLLMGILTDIFGVRTVFVFSGFLLAFVSMIIYKNKSLFIRQNYLEKERN</sequence>
<feature type="transmembrane region" description="Helical" evidence="6">
    <location>
        <begin position="44"/>
        <end position="65"/>
    </location>
</feature>
<evidence type="ECO:0000313" key="8">
    <source>
        <dbReference type="Proteomes" id="UP000588491"/>
    </source>
</evidence>
<evidence type="ECO:0000256" key="2">
    <source>
        <dbReference type="ARBA" id="ARBA00022475"/>
    </source>
</evidence>
<dbReference type="PANTHER" id="PTHR23513:SF19">
    <property type="entry name" value="MAJOR FACILITATOR SUPERFAMILY (MFS) PROFILE DOMAIN-CONTAINING PROTEIN"/>
    <property type="match status" value="1"/>
</dbReference>
<dbReference type="RefSeq" id="WP_169187932.1">
    <property type="nucleotide sequence ID" value="NZ_JABBPK010000001.1"/>
</dbReference>
<gene>
    <name evidence="7" type="ORF">HHU08_04915</name>
</gene>
<dbReference type="InterPro" id="IPR036259">
    <property type="entry name" value="MFS_trans_sf"/>
</dbReference>
<dbReference type="InterPro" id="IPR011701">
    <property type="entry name" value="MFS"/>
</dbReference>
<dbReference type="GO" id="GO:0022857">
    <property type="term" value="F:transmembrane transporter activity"/>
    <property type="evidence" value="ECO:0007669"/>
    <property type="project" value="InterPro"/>
</dbReference>
<comment type="caution">
    <text evidence="7">The sequence shown here is derived from an EMBL/GenBank/DDBJ whole genome shotgun (WGS) entry which is preliminary data.</text>
</comment>
<feature type="transmembrane region" description="Helical" evidence="6">
    <location>
        <begin position="370"/>
        <end position="389"/>
    </location>
</feature>
<feature type="transmembrane region" description="Helical" evidence="6">
    <location>
        <begin position="218"/>
        <end position="239"/>
    </location>
</feature>
<evidence type="ECO:0000256" key="3">
    <source>
        <dbReference type="ARBA" id="ARBA00022692"/>
    </source>
</evidence>
<keyword evidence="3 6" id="KW-0812">Transmembrane</keyword>
<dbReference type="Proteomes" id="UP000588491">
    <property type="component" value="Unassembled WGS sequence"/>
</dbReference>
<dbReference type="CDD" id="cd06173">
    <property type="entry name" value="MFS_MefA_like"/>
    <property type="match status" value="1"/>
</dbReference>
<feature type="transmembrane region" description="Helical" evidence="6">
    <location>
        <begin position="7"/>
        <end position="32"/>
    </location>
</feature>
<keyword evidence="2" id="KW-1003">Cell membrane</keyword>
<dbReference type="EMBL" id="JABBPK010000001">
    <property type="protein sequence ID" value="NMO76351.1"/>
    <property type="molecule type" value="Genomic_DNA"/>
</dbReference>
<feature type="transmembrane region" description="Helical" evidence="6">
    <location>
        <begin position="72"/>
        <end position="94"/>
    </location>
</feature>
<keyword evidence="4 6" id="KW-1133">Transmembrane helix</keyword>
<feature type="transmembrane region" description="Helical" evidence="6">
    <location>
        <begin position="251"/>
        <end position="269"/>
    </location>
</feature>
<dbReference type="Pfam" id="PF07690">
    <property type="entry name" value="MFS_1"/>
    <property type="match status" value="1"/>
</dbReference>
<dbReference type="Gene3D" id="1.20.1250.20">
    <property type="entry name" value="MFS general substrate transporter like domains"/>
    <property type="match status" value="1"/>
</dbReference>
<evidence type="ECO:0000256" key="5">
    <source>
        <dbReference type="ARBA" id="ARBA00023136"/>
    </source>
</evidence>
<feature type="transmembrane region" description="Helical" evidence="6">
    <location>
        <begin position="304"/>
        <end position="321"/>
    </location>
</feature>
<evidence type="ECO:0000313" key="7">
    <source>
        <dbReference type="EMBL" id="NMO76351.1"/>
    </source>
</evidence>
<feature type="transmembrane region" description="Helical" evidence="6">
    <location>
        <begin position="167"/>
        <end position="185"/>
    </location>
</feature>
<name>A0A7Y0PLH7_9BACI</name>
<feature type="transmembrane region" description="Helical" evidence="6">
    <location>
        <begin position="342"/>
        <end position="364"/>
    </location>
</feature>
<dbReference type="AlphaFoldDB" id="A0A7Y0PLH7"/>
<organism evidence="7 8">
    <name type="scientific">Niallia alba</name>
    <dbReference type="NCBI Taxonomy" id="2729105"/>
    <lineage>
        <taxon>Bacteria</taxon>
        <taxon>Bacillati</taxon>
        <taxon>Bacillota</taxon>
        <taxon>Bacilli</taxon>
        <taxon>Bacillales</taxon>
        <taxon>Bacillaceae</taxon>
        <taxon>Niallia</taxon>
    </lineage>
</organism>
<accession>A0A7Y0PLH7</accession>
<feature type="transmembrane region" description="Helical" evidence="6">
    <location>
        <begin position="100"/>
        <end position="119"/>
    </location>
</feature>